<gene>
    <name evidence="1" type="ORF">BJBARM5_0618</name>
</gene>
<reference evidence="1 2" key="1">
    <citation type="journal article" date="2010" name="Proc. Natl. Acad. Sci. U.S.A.">
        <title>Enigmatic, ultrasmall, uncultivated Archaea.</title>
        <authorList>
            <person name="Baker B.J."/>
            <person name="Comolli L.R."/>
            <person name="Dick G.J."/>
            <person name="Hauser L.J."/>
            <person name="Hyatt D."/>
            <person name="Dill B.D."/>
            <person name="Land M.L."/>
            <person name="Verberkmoes N.C."/>
            <person name="Hettich R.L."/>
            <person name="Banfield J.F."/>
        </authorList>
    </citation>
    <scope>NUCLEOTIDE SEQUENCE [LARGE SCALE GENOMIC DNA]</scope>
</reference>
<dbReference type="Pfam" id="PF13385">
    <property type="entry name" value="Laminin_G_3"/>
    <property type="match status" value="1"/>
</dbReference>
<dbReference type="Proteomes" id="UP000009376">
    <property type="component" value="Unassembled WGS sequence"/>
</dbReference>
<dbReference type="SUPFAM" id="SSF49899">
    <property type="entry name" value="Concanavalin A-like lectins/glucanases"/>
    <property type="match status" value="1"/>
</dbReference>
<evidence type="ECO:0000313" key="2">
    <source>
        <dbReference type="Proteomes" id="UP000009376"/>
    </source>
</evidence>
<accession>D6GVU9</accession>
<organism evidence="1 2">
    <name type="scientific">Candidatus Parvarchaeum acidophilus ARMAN-5</name>
    <dbReference type="NCBI Taxonomy" id="662762"/>
    <lineage>
        <taxon>Archaea</taxon>
        <taxon>Candidatus Parvarchaeota</taxon>
        <taxon>Candidatus Parvarchaeum</taxon>
    </lineage>
</organism>
<name>D6GVU9_PARA5</name>
<sequence>MFLISSISYAAGIGTNQSATSISAYSPSTSVAQHPQSGFTLFSATNILPSPSKFALVTESFRSFGLPAGYNWSITYGNVTEYSDTGYINFSLLPKHTYNFSIPIIYNSSDGCTTIYAPINASGSLRSGNVVPLRTYKHNPHTPSTYDAVFTNNTYCINVFLSSSRNSNYTTVYGATGKINVNLTSPNSSLLTGMHLYGKFVSDNFSLKVNGSGSISLPYYKLAAGRYKITFWTSNTLVRNVTVFLSVIKAKPVISLSSNPSENFSYNGSSVTFHGVISSLFSQLYSNMTVGYNGIKYYNERTNETVNLSAAAAGEYLVNVSTSGNENYTSAYLFEHFIVFKATPNISIELSPNSTYSYNGTELNFMGKIKTFGSQLSASLYLNGEYKGFTHSFIKYDNASAGSYNFVFNTTGNQNYTAYNKSASVSILKGHPVLKLFSTPNNNFTYNGTKFVYKAAVISYNNQLEASLYSQKVLVKKGFSNISYNGSASAGTYSLIFNTSGNANYTSGQVSLKDTIYKALPNLQIIPKFGNYTYNGSLNSISGEIDSVGNQLKGSIKINGVNKTTFGGAGNYTIDFYTLGNQNYTNGSKIIHERIAKATPQVILSTPGNYIYNGVCSINYSIATVHNQVGVSLFINNESSGSTFFNSTSHTCASAGTYNVTVSASGNQNYTSITKSSSFKIAKAYPSVFLFVYPNSNFIYNGKHFTITAELSSINNQLPASLYLDGKLLNLTRTNISYSNSSAGDYSFVFNTTGNQNYSSSTVAKKIIISKATPSMNLFITPGNFVYNGTKDTVIGSINSFDNQINGTVYVNGKKVNGSYSTARAGIYNVVFNESGNANYTNYSIKKLFNISKAKPVLEINISKNSLGTSANVTFRITSLYNQLLMNLTGINNSIFNTHGGYLTISHEGTYTITASTVGNTNYTKGSVFKILSINSTQTPFTLPTINYSDVLYRLPIRLVNNNTFEVNGSFQDMLNLSSYKLSAYEMPNLSNIEFSYTNGTVVPSWIESGATSSAGKDFSYFQGNGYIVPSNGFGWMNNASQQFTISLWVNPQSSNGVILDELGQQQPNTKWHDTWIDLVNGNVYIRVWGDACVNIGSIPVGQWSNLVLSYNGTSFNGYINGVYGGRTTGKRSVPGGNTQMYYALGSGDSTNCGAGNGFSGYMAGYAIYNTSLPVSTISNIYSKGVGSAALNNSTVLFMPLNSSSKVYYDISPVLYNIKQKPSQNTIYWLKINHNMSAGSYITIYADFMKHSIMNNVSTGEAPQLSKIYGQYNDIENVLHPGLAYRFYYSPSGDKCLPSPNSIYSQNILSNTSIINCGETVVSGIYYTNTSGIPEIVNGALKNNTIFNYQNGYSNGSAFPNITIKNPNSNFAAKAIGFIVSPSSTVFDTIIDDAGFLGAYYTGGNIQNWLSSYENSNNIINEWKGEGATQYSGTLNVCGSTRIEWLYSNEVGPAYDSLWTNNSNVSYYSIRLFQNGSIPEMEAGYPTKFVPVNLPSNATWQVTMNGKIYSSKGNKDITVYSLPGVYNYRLSNFAFSGSDVFVLNYLDSGSVTVSSKINHTIYVNFTNLGKAYVINSTVKLISNLNETGKVLFVTSSGSLYTENYNISANGIVNAGTFVLGDTTSFTTNLSKSIMNIGYLYNYGNFYLSKNVFDTLVLFNYGNIYHNLLAANSNQNESYSYAGSGGGGSGVADITYSFVGQGNNGGSVLKASGGFYGVAGYRYNGVPYANTGGNGTTSPVHLMNFTMNESLLTGAGGGDGAGRVGEGIGGDGATGLIINVTSFINNGTVYNIGQNGENHHIGPSHAGGGGGGGGVVEIHYTGSFLEGNIDVSGGTGGNGGASSNGFAVAGAGGNGGAGQVFIFPDNSSV</sequence>
<dbReference type="EMBL" id="GG745557">
    <property type="protein sequence ID" value="EFD92660.1"/>
    <property type="molecule type" value="Genomic_DNA"/>
</dbReference>
<evidence type="ECO:0000313" key="1">
    <source>
        <dbReference type="EMBL" id="EFD92660.1"/>
    </source>
</evidence>
<proteinExistence type="predicted"/>
<protein>
    <submittedName>
        <fullName evidence="1">Uncharacterized protein</fullName>
    </submittedName>
</protein>
<dbReference type="InterPro" id="IPR013320">
    <property type="entry name" value="ConA-like_dom_sf"/>
</dbReference>